<dbReference type="AlphaFoldDB" id="A0A453L6G5"/>
<dbReference type="PANTHER" id="PTHR10961">
    <property type="entry name" value="PEROXISOMAL SARCOSINE OXIDASE"/>
    <property type="match status" value="1"/>
</dbReference>
<name>A0A453L6G5_AEGTS</name>
<dbReference type="GO" id="GO:0050660">
    <property type="term" value="F:flavin adenine dinucleotide binding"/>
    <property type="evidence" value="ECO:0007669"/>
    <property type="project" value="InterPro"/>
</dbReference>
<evidence type="ECO:0000256" key="5">
    <source>
        <dbReference type="ARBA" id="ARBA00023002"/>
    </source>
</evidence>
<reference evidence="7" key="4">
    <citation type="submission" date="2019-03" db="UniProtKB">
        <authorList>
            <consortium name="EnsemblPlants"/>
        </authorList>
    </citation>
    <scope>IDENTIFICATION</scope>
</reference>
<keyword evidence="8" id="KW-1185">Reference proteome</keyword>
<sequence>RPTSSPSYTSSLSIAWFLSPSASLSNLQSELAQSTHAGADTGTSTMAAPPAERSFDVIVVGAGIIGSCAAHAVASRGASVLLLERFDLLHQRGSSHGESRTTRPTYTRPQYPPMVRLAHRLWHEAERDAGYTVLTPTPHLDLGPRDAPAFVAAMANGGATELAPAGDASRPAWAEAFRVPEGWAAATSGPAGVIKATKAMAMFQTLAAKMGAVVRDRTEVVDVARQGEGNTIVVKTSTGEEFHGGKCIITVGAWASKLVKSITGADLPVQPVHTLVCYWRVKPGHEEELTTEAGFPTFATYGEPGFYGTPSMEYPGLIKVCRNGGPPCDPDGRDWATGTGAGGIAEIVARWIDEFMPGVVDTTGGPVLRQPCMCCMTPDEDFVIDFLGGEEFGKDVVVGAGFSGHGFKMGPAVGKILAELALDGESGTAAEAGLELEHYLIGRFEGNPMGKATSH</sequence>
<dbReference type="Proteomes" id="UP000015105">
    <property type="component" value="Chromosome 5D"/>
</dbReference>
<evidence type="ECO:0000256" key="4">
    <source>
        <dbReference type="ARBA" id="ARBA00022827"/>
    </source>
</evidence>
<dbReference type="EnsemblPlants" id="AET5Gv20645100.1">
    <property type="protein sequence ID" value="AET5Gv20645100.1"/>
    <property type="gene ID" value="AET5Gv20645100"/>
</dbReference>
<feature type="domain" description="FAD dependent oxidoreductase" evidence="6">
    <location>
        <begin position="56"/>
        <end position="420"/>
    </location>
</feature>
<evidence type="ECO:0000259" key="6">
    <source>
        <dbReference type="Pfam" id="PF01266"/>
    </source>
</evidence>
<keyword evidence="3" id="KW-0285">Flavoprotein</keyword>
<dbReference type="GO" id="GO:0008115">
    <property type="term" value="F:sarcosine oxidase activity"/>
    <property type="evidence" value="ECO:0007669"/>
    <property type="project" value="TreeGrafter"/>
</dbReference>
<organism evidence="7 8">
    <name type="scientific">Aegilops tauschii subsp. strangulata</name>
    <name type="common">Goatgrass</name>
    <dbReference type="NCBI Taxonomy" id="200361"/>
    <lineage>
        <taxon>Eukaryota</taxon>
        <taxon>Viridiplantae</taxon>
        <taxon>Streptophyta</taxon>
        <taxon>Embryophyta</taxon>
        <taxon>Tracheophyta</taxon>
        <taxon>Spermatophyta</taxon>
        <taxon>Magnoliopsida</taxon>
        <taxon>Liliopsida</taxon>
        <taxon>Poales</taxon>
        <taxon>Poaceae</taxon>
        <taxon>BOP clade</taxon>
        <taxon>Pooideae</taxon>
        <taxon>Triticodae</taxon>
        <taxon>Triticeae</taxon>
        <taxon>Triticinae</taxon>
        <taxon>Aegilops</taxon>
    </lineage>
</organism>
<dbReference type="Pfam" id="PF01266">
    <property type="entry name" value="DAO"/>
    <property type="match status" value="1"/>
</dbReference>
<evidence type="ECO:0000313" key="7">
    <source>
        <dbReference type="EnsemblPlants" id="AET5Gv20645100.1"/>
    </source>
</evidence>
<keyword evidence="4" id="KW-0274">FAD</keyword>
<dbReference type="Gramene" id="AET5Gv20645100.1">
    <property type="protein sequence ID" value="AET5Gv20645100.1"/>
    <property type="gene ID" value="AET5Gv20645100"/>
</dbReference>
<evidence type="ECO:0000256" key="1">
    <source>
        <dbReference type="ARBA" id="ARBA00001974"/>
    </source>
</evidence>
<dbReference type="Gene3D" id="3.30.9.10">
    <property type="entry name" value="D-Amino Acid Oxidase, subunit A, domain 2"/>
    <property type="match status" value="1"/>
</dbReference>
<proteinExistence type="inferred from homology"/>
<comment type="similarity">
    <text evidence="2">Belongs to the MSOX/MTOX family.</text>
</comment>
<reference evidence="8" key="2">
    <citation type="journal article" date="2017" name="Nat. Plants">
        <title>The Aegilops tauschii genome reveals multiple impacts of transposons.</title>
        <authorList>
            <person name="Zhao G."/>
            <person name="Zou C."/>
            <person name="Li K."/>
            <person name="Wang K."/>
            <person name="Li T."/>
            <person name="Gao L."/>
            <person name="Zhang X."/>
            <person name="Wang H."/>
            <person name="Yang Z."/>
            <person name="Liu X."/>
            <person name="Jiang W."/>
            <person name="Mao L."/>
            <person name="Kong X."/>
            <person name="Jiao Y."/>
            <person name="Jia J."/>
        </authorList>
    </citation>
    <scope>NUCLEOTIDE SEQUENCE [LARGE SCALE GENOMIC DNA]</scope>
    <source>
        <strain evidence="8">cv. AL8/78</strain>
    </source>
</reference>
<evidence type="ECO:0000313" key="8">
    <source>
        <dbReference type="Proteomes" id="UP000015105"/>
    </source>
</evidence>
<evidence type="ECO:0000256" key="3">
    <source>
        <dbReference type="ARBA" id="ARBA00022630"/>
    </source>
</evidence>
<dbReference type="SUPFAM" id="SSF54373">
    <property type="entry name" value="FAD-linked reductases, C-terminal domain"/>
    <property type="match status" value="1"/>
</dbReference>
<comment type="cofactor">
    <cofactor evidence="1">
        <name>FAD</name>
        <dbReference type="ChEBI" id="CHEBI:57692"/>
    </cofactor>
</comment>
<protein>
    <recommendedName>
        <fullName evidence="6">FAD dependent oxidoreductase domain-containing protein</fullName>
    </recommendedName>
</protein>
<dbReference type="InterPro" id="IPR036188">
    <property type="entry name" value="FAD/NAD-bd_sf"/>
</dbReference>
<reference evidence="7" key="5">
    <citation type="journal article" date="2021" name="G3 (Bethesda)">
        <title>Aegilops tauschii genome assembly Aet v5.0 features greater sequence contiguity and improved annotation.</title>
        <authorList>
            <person name="Wang L."/>
            <person name="Zhu T."/>
            <person name="Rodriguez J.C."/>
            <person name="Deal K.R."/>
            <person name="Dubcovsky J."/>
            <person name="McGuire P.E."/>
            <person name="Lux T."/>
            <person name="Spannagl M."/>
            <person name="Mayer K.F.X."/>
            <person name="Baldrich P."/>
            <person name="Meyers B.C."/>
            <person name="Huo N."/>
            <person name="Gu Y.Q."/>
            <person name="Zhou H."/>
            <person name="Devos K.M."/>
            <person name="Bennetzen J.L."/>
            <person name="Unver T."/>
            <person name="Budak H."/>
            <person name="Gulick P.J."/>
            <person name="Galiba G."/>
            <person name="Kalapos B."/>
            <person name="Nelson D.R."/>
            <person name="Li P."/>
            <person name="You F.M."/>
            <person name="Luo M.C."/>
            <person name="Dvorak J."/>
        </authorList>
    </citation>
    <scope>NUCLEOTIDE SEQUENCE [LARGE SCALE GENOMIC DNA]</scope>
    <source>
        <strain evidence="7">cv. AL8/78</strain>
    </source>
</reference>
<dbReference type="InterPro" id="IPR006076">
    <property type="entry name" value="FAD-dep_OxRdtase"/>
</dbReference>
<dbReference type="InterPro" id="IPR045170">
    <property type="entry name" value="MTOX"/>
</dbReference>
<reference evidence="8" key="1">
    <citation type="journal article" date="2014" name="Science">
        <title>Ancient hybridizations among the ancestral genomes of bread wheat.</title>
        <authorList>
            <consortium name="International Wheat Genome Sequencing Consortium,"/>
            <person name="Marcussen T."/>
            <person name="Sandve S.R."/>
            <person name="Heier L."/>
            <person name="Spannagl M."/>
            <person name="Pfeifer M."/>
            <person name="Jakobsen K.S."/>
            <person name="Wulff B.B."/>
            <person name="Steuernagel B."/>
            <person name="Mayer K.F."/>
            <person name="Olsen O.A."/>
        </authorList>
    </citation>
    <scope>NUCLEOTIDE SEQUENCE [LARGE SCALE GENOMIC DNA]</scope>
    <source>
        <strain evidence="8">cv. AL8/78</strain>
    </source>
</reference>
<reference evidence="7" key="3">
    <citation type="journal article" date="2017" name="Nature">
        <title>Genome sequence of the progenitor of the wheat D genome Aegilops tauschii.</title>
        <authorList>
            <person name="Luo M.C."/>
            <person name="Gu Y.Q."/>
            <person name="Puiu D."/>
            <person name="Wang H."/>
            <person name="Twardziok S.O."/>
            <person name="Deal K.R."/>
            <person name="Huo N."/>
            <person name="Zhu T."/>
            <person name="Wang L."/>
            <person name="Wang Y."/>
            <person name="McGuire P.E."/>
            <person name="Liu S."/>
            <person name="Long H."/>
            <person name="Ramasamy R.K."/>
            <person name="Rodriguez J.C."/>
            <person name="Van S.L."/>
            <person name="Yuan L."/>
            <person name="Wang Z."/>
            <person name="Xia Z."/>
            <person name="Xiao L."/>
            <person name="Anderson O.D."/>
            <person name="Ouyang S."/>
            <person name="Liang Y."/>
            <person name="Zimin A.V."/>
            <person name="Pertea G."/>
            <person name="Qi P."/>
            <person name="Bennetzen J.L."/>
            <person name="Dai X."/>
            <person name="Dawson M.W."/>
            <person name="Muller H.G."/>
            <person name="Kugler K."/>
            <person name="Rivarola-Duarte L."/>
            <person name="Spannagl M."/>
            <person name="Mayer K.F.X."/>
            <person name="Lu F.H."/>
            <person name="Bevan M.W."/>
            <person name="Leroy P."/>
            <person name="Li P."/>
            <person name="You F.M."/>
            <person name="Sun Q."/>
            <person name="Liu Z."/>
            <person name="Lyons E."/>
            <person name="Wicker T."/>
            <person name="Salzberg S.L."/>
            <person name="Devos K.M."/>
            <person name="Dvorak J."/>
        </authorList>
    </citation>
    <scope>NUCLEOTIDE SEQUENCE [LARGE SCALE GENOMIC DNA]</scope>
    <source>
        <strain evidence="7">cv. AL8/78</strain>
    </source>
</reference>
<dbReference type="STRING" id="200361.A0A453L6G5"/>
<dbReference type="PANTHER" id="PTHR10961:SF47">
    <property type="entry name" value="FAD DEPENDENT OXIDOREDUCTASE DOMAIN-CONTAINING PROTEIN"/>
    <property type="match status" value="1"/>
</dbReference>
<dbReference type="SUPFAM" id="SSF51905">
    <property type="entry name" value="FAD/NAD(P)-binding domain"/>
    <property type="match status" value="1"/>
</dbReference>
<evidence type="ECO:0000256" key="2">
    <source>
        <dbReference type="ARBA" id="ARBA00010989"/>
    </source>
</evidence>
<keyword evidence="5" id="KW-0560">Oxidoreductase</keyword>
<accession>A0A453L6G5</accession>
<dbReference type="Gene3D" id="3.50.50.60">
    <property type="entry name" value="FAD/NAD(P)-binding domain"/>
    <property type="match status" value="1"/>
</dbReference>